<dbReference type="AlphaFoldDB" id="A0A5E7T1J3"/>
<accession>A0A5E7T1J3</accession>
<dbReference type="OrthoDB" id="6945053at2"/>
<name>A0A5E7T1J3_PSEFL</name>
<dbReference type="Proteomes" id="UP000326611">
    <property type="component" value="Unassembled WGS sequence"/>
</dbReference>
<gene>
    <name evidence="1" type="ORF">PS918_03095</name>
</gene>
<evidence type="ECO:0000313" key="2">
    <source>
        <dbReference type="Proteomes" id="UP000326611"/>
    </source>
</evidence>
<reference evidence="1 2" key="1">
    <citation type="submission" date="2019-09" db="EMBL/GenBank/DDBJ databases">
        <authorList>
            <person name="Chandra G."/>
            <person name="Truman W A."/>
        </authorList>
    </citation>
    <scope>NUCLEOTIDE SEQUENCE [LARGE SCALE GENOMIC DNA]</scope>
    <source>
        <strain evidence="1">PS918</strain>
    </source>
</reference>
<protein>
    <submittedName>
        <fullName evidence="1">Uncharacterized protein</fullName>
    </submittedName>
</protein>
<dbReference type="RefSeq" id="WP_150771134.1">
    <property type="nucleotide sequence ID" value="NZ_CABVIY010000004.1"/>
</dbReference>
<evidence type="ECO:0000313" key="1">
    <source>
        <dbReference type="EMBL" id="VVP89533.1"/>
    </source>
</evidence>
<dbReference type="EMBL" id="CABVIY010000004">
    <property type="protein sequence ID" value="VVP89533.1"/>
    <property type="molecule type" value="Genomic_DNA"/>
</dbReference>
<proteinExistence type="predicted"/>
<organism evidence="1 2">
    <name type="scientific">Pseudomonas fluorescens</name>
    <dbReference type="NCBI Taxonomy" id="294"/>
    <lineage>
        <taxon>Bacteria</taxon>
        <taxon>Pseudomonadati</taxon>
        <taxon>Pseudomonadota</taxon>
        <taxon>Gammaproteobacteria</taxon>
        <taxon>Pseudomonadales</taxon>
        <taxon>Pseudomonadaceae</taxon>
        <taxon>Pseudomonas</taxon>
    </lineage>
</organism>
<sequence>MSPYILIDEALASLEHPDTPQGSSLLVQQIITNLMVDQLITLEEFSHYCKRLLKHCQQPRELP</sequence>